<dbReference type="PANTHER" id="PTHR45772">
    <property type="entry name" value="CONSERVED COMPONENT OF ABC TRANSPORTER FOR NATURAL AMINO ACIDS-RELATED"/>
    <property type="match status" value="1"/>
</dbReference>
<dbReference type="GO" id="GO:1903806">
    <property type="term" value="P:L-isoleucine import across plasma membrane"/>
    <property type="evidence" value="ECO:0007669"/>
    <property type="project" value="TreeGrafter"/>
</dbReference>
<evidence type="ECO:0000256" key="2">
    <source>
        <dbReference type="ARBA" id="ARBA00022741"/>
    </source>
</evidence>
<dbReference type="GO" id="GO:0005886">
    <property type="term" value="C:plasma membrane"/>
    <property type="evidence" value="ECO:0007669"/>
    <property type="project" value="TreeGrafter"/>
</dbReference>
<dbReference type="PROSITE" id="PS50893">
    <property type="entry name" value="ABC_TRANSPORTER_2"/>
    <property type="match status" value="1"/>
</dbReference>
<dbReference type="Pfam" id="PF12399">
    <property type="entry name" value="BCA_ABC_TP_C"/>
    <property type="match status" value="1"/>
</dbReference>
<sequence>MQKNTILSLNGIAKQFGGLKVIEDITLDIAVGEKVGLIGPNGAGKTTLFNMIAGDLEPSSGTISYFGENINKIPNFKRTQSGIVRTFQKNNLMAGLTVKENLILVLQRMRKEHKQWWKRANKKNYSELFNTADQFLAEWGLSEHSKSLVKDLSYGVQRQIEIILAVAGEPKLLLLDEPTAGMSQLETDQIIGLINKLPKDVSIIMIEHDIDVLFGNMDRVVVLHTGRLICDGKPEEVRNDPEVKEIYMGKEGMVHA</sequence>
<dbReference type="GO" id="GO:0005304">
    <property type="term" value="F:L-valine transmembrane transporter activity"/>
    <property type="evidence" value="ECO:0007669"/>
    <property type="project" value="TreeGrafter"/>
</dbReference>
<dbReference type="GO" id="GO:0015188">
    <property type="term" value="F:L-isoleucine transmembrane transporter activity"/>
    <property type="evidence" value="ECO:0007669"/>
    <property type="project" value="TreeGrafter"/>
</dbReference>
<dbReference type="GO" id="GO:0015192">
    <property type="term" value="F:L-phenylalanine transmembrane transporter activity"/>
    <property type="evidence" value="ECO:0007669"/>
    <property type="project" value="TreeGrafter"/>
</dbReference>
<dbReference type="CDD" id="cd03219">
    <property type="entry name" value="ABC_Mj1267_LivG_branched"/>
    <property type="match status" value="1"/>
</dbReference>
<evidence type="ECO:0000259" key="4">
    <source>
        <dbReference type="PROSITE" id="PS50893"/>
    </source>
</evidence>
<dbReference type="GO" id="GO:0015808">
    <property type="term" value="P:L-alanine transport"/>
    <property type="evidence" value="ECO:0007669"/>
    <property type="project" value="TreeGrafter"/>
</dbReference>
<keyword evidence="3 5" id="KW-0067">ATP-binding</keyword>
<dbReference type="InterPro" id="IPR032823">
    <property type="entry name" value="BCA_ABC_TP_C"/>
</dbReference>
<dbReference type="Pfam" id="PF00005">
    <property type="entry name" value="ABC_tran"/>
    <property type="match status" value="1"/>
</dbReference>
<dbReference type="GO" id="GO:0005524">
    <property type="term" value="F:ATP binding"/>
    <property type="evidence" value="ECO:0007669"/>
    <property type="project" value="UniProtKB-KW"/>
</dbReference>
<dbReference type="InterPro" id="IPR003593">
    <property type="entry name" value="AAA+_ATPase"/>
</dbReference>
<proteinExistence type="predicted"/>
<gene>
    <name evidence="5" type="ORF">F4V44_07780</name>
</gene>
<reference evidence="5 6" key="1">
    <citation type="submission" date="2019-09" db="EMBL/GenBank/DDBJ databases">
        <title>Whole genome sequences of isolates from the Mars Exploration Rovers.</title>
        <authorList>
            <person name="Seuylemezian A."/>
            <person name="Vaishampayan P."/>
        </authorList>
    </citation>
    <scope>NUCLEOTIDE SEQUENCE [LARGE SCALE GENOMIC DNA]</scope>
    <source>
        <strain evidence="5 6">MER_TA_151</strain>
    </source>
</reference>
<dbReference type="Gene3D" id="3.40.50.300">
    <property type="entry name" value="P-loop containing nucleotide triphosphate hydrolases"/>
    <property type="match status" value="1"/>
</dbReference>
<keyword evidence="1" id="KW-0813">Transport</keyword>
<dbReference type="OrthoDB" id="9805514at2"/>
<accession>A0A5J5HXH6</accession>
<keyword evidence="2" id="KW-0547">Nucleotide-binding</keyword>
<dbReference type="SUPFAM" id="SSF52540">
    <property type="entry name" value="P-loop containing nucleoside triphosphate hydrolases"/>
    <property type="match status" value="1"/>
</dbReference>
<evidence type="ECO:0000256" key="1">
    <source>
        <dbReference type="ARBA" id="ARBA00022448"/>
    </source>
</evidence>
<evidence type="ECO:0000313" key="5">
    <source>
        <dbReference type="EMBL" id="KAA9026443.1"/>
    </source>
</evidence>
<dbReference type="PANTHER" id="PTHR45772:SF7">
    <property type="entry name" value="AMINO ACID ABC TRANSPORTER ATP-BINDING PROTEIN"/>
    <property type="match status" value="1"/>
</dbReference>
<keyword evidence="6" id="KW-1185">Reference proteome</keyword>
<comment type="caution">
    <text evidence="5">The sequence shown here is derived from an EMBL/GenBank/DDBJ whole genome shotgun (WGS) entry which is preliminary data.</text>
</comment>
<evidence type="ECO:0000313" key="6">
    <source>
        <dbReference type="Proteomes" id="UP000326671"/>
    </source>
</evidence>
<protein>
    <submittedName>
        <fullName evidence="5">ABC transporter ATP-binding protein</fullName>
    </submittedName>
</protein>
<dbReference type="RefSeq" id="WP_150440090.1">
    <property type="nucleotide sequence ID" value="NZ_VYKL01000015.1"/>
</dbReference>
<dbReference type="Proteomes" id="UP000326671">
    <property type="component" value="Unassembled WGS sequence"/>
</dbReference>
<evidence type="ECO:0000256" key="3">
    <source>
        <dbReference type="ARBA" id="ARBA00022840"/>
    </source>
</evidence>
<dbReference type="InterPro" id="IPR003439">
    <property type="entry name" value="ABC_transporter-like_ATP-bd"/>
</dbReference>
<organism evidence="5 6">
    <name type="scientific">Niallia endozanthoxylica</name>
    <dbReference type="NCBI Taxonomy" id="2036016"/>
    <lineage>
        <taxon>Bacteria</taxon>
        <taxon>Bacillati</taxon>
        <taxon>Bacillota</taxon>
        <taxon>Bacilli</taxon>
        <taxon>Bacillales</taxon>
        <taxon>Bacillaceae</taxon>
        <taxon>Niallia</taxon>
    </lineage>
</organism>
<dbReference type="InterPro" id="IPR051120">
    <property type="entry name" value="ABC_AA/LPS_Transport"/>
</dbReference>
<dbReference type="GO" id="GO:1903805">
    <property type="term" value="P:L-valine import across plasma membrane"/>
    <property type="evidence" value="ECO:0007669"/>
    <property type="project" value="TreeGrafter"/>
</dbReference>
<name>A0A5J5HXH6_9BACI</name>
<feature type="domain" description="ABC transporter" evidence="4">
    <location>
        <begin position="7"/>
        <end position="250"/>
    </location>
</feature>
<dbReference type="GO" id="GO:0042941">
    <property type="term" value="P:D-alanine transmembrane transport"/>
    <property type="evidence" value="ECO:0007669"/>
    <property type="project" value="TreeGrafter"/>
</dbReference>
<dbReference type="SMART" id="SM00382">
    <property type="entry name" value="AAA"/>
    <property type="match status" value="1"/>
</dbReference>
<dbReference type="EMBL" id="VYKL01000015">
    <property type="protein sequence ID" value="KAA9026443.1"/>
    <property type="molecule type" value="Genomic_DNA"/>
</dbReference>
<dbReference type="InterPro" id="IPR027417">
    <property type="entry name" value="P-loop_NTPase"/>
</dbReference>
<dbReference type="AlphaFoldDB" id="A0A5J5HXH6"/>
<dbReference type="GO" id="GO:0016887">
    <property type="term" value="F:ATP hydrolysis activity"/>
    <property type="evidence" value="ECO:0007669"/>
    <property type="project" value="InterPro"/>
</dbReference>